<dbReference type="AlphaFoldDB" id="A0A1A6GSY3"/>
<dbReference type="PANTHER" id="PTHR32061">
    <property type="entry name" value="NMDA RECEPTOR SYNAPTONUCLEAR SIGNALING AND NEURONAL MIGRATION FACTOR"/>
    <property type="match status" value="1"/>
</dbReference>
<gene>
    <name evidence="1" type="ORF">A6R68_02191</name>
</gene>
<protein>
    <submittedName>
        <fullName evidence="1">Uncharacterized protein</fullName>
    </submittedName>
</protein>
<evidence type="ECO:0000313" key="1">
    <source>
        <dbReference type="EMBL" id="OBS69281.1"/>
    </source>
</evidence>
<proteinExistence type="predicted"/>
<keyword evidence="2" id="KW-1185">Reference proteome</keyword>
<evidence type="ECO:0000313" key="2">
    <source>
        <dbReference type="Proteomes" id="UP000092124"/>
    </source>
</evidence>
<name>A0A1A6GSY3_NEOLE</name>
<organism evidence="1 2">
    <name type="scientific">Neotoma lepida</name>
    <name type="common">Desert woodrat</name>
    <dbReference type="NCBI Taxonomy" id="56216"/>
    <lineage>
        <taxon>Eukaryota</taxon>
        <taxon>Metazoa</taxon>
        <taxon>Chordata</taxon>
        <taxon>Craniata</taxon>
        <taxon>Vertebrata</taxon>
        <taxon>Euteleostomi</taxon>
        <taxon>Mammalia</taxon>
        <taxon>Eutheria</taxon>
        <taxon>Euarchontoglires</taxon>
        <taxon>Glires</taxon>
        <taxon>Rodentia</taxon>
        <taxon>Myomorpha</taxon>
        <taxon>Muroidea</taxon>
        <taxon>Cricetidae</taxon>
        <taxon>Neotominae</taxon>
        <taxon>Neotoma</taxon>
    </lineage>
</organism>
<sequence>MGRGSAHGPLSTEEIEKKLNIYHMGAKMWKMLIFCQVEPAFSFLPRRRGKQMIETYFDFRLNCLRKSRQYSKLLDFDDVL</sequence>
<dbReference type="Proteomes" id="UP000092124">
    <property type="component" value="Unassembled WGS sequence"/>
</dbReference>
<dbReference type="InterPro" id="IPR033374">
    <property type="entry name" value="NSMF"/>
</dbReference>
<reference evidence="1 2" key="1">
    <citation type="submission" date="2016-06" db="EMBL/GenBank/DDBJ databases">
        <title>The Draft Genome Sequence and Annotation of the Desert Woodrat Neotoma lepida.</title>
        <authorList>
            <person name="Campbell M."/>
            <person name="Oakeson K.F."/>
            <person name="Yandell M."/>
            <person name="Halpert J.R."/>
            <person name="Dearing D."/>
        </authorList>
    </citation>
    <scope>NUCLEOTIDE SEQUENCE [LARGE SCALE GENOMIC DNA]</scope>
    <source>
        <strain evidence="1">417</strain>
        <tissue evidence="1">Liver</tissue>
    </source>
</reference>
<dbReference type="GO" id="GO:2001222">
    <property type="term" value="P:regulation of neuron migration"/>
    <property type="evidence" value="ECO:0007669"/>
    <property type="project" value="InterPro"/>
</dbReference>
<dbReference type="OrthoDB" id="6161298at2759"/>
<accession>A0A1A6GSY3</accession>
<comment type="caution">
    <text evidence="1">The sequence shown here is derived from an EMBL/GenBank/DDBJ whole genome shotgun (WGS) entry which is preliminary data.</text>
</comment>
<dbReference type="EMBL" id="LZPO01073204">
    <property type="protein sequence ID" value="OBS69281.1"/>
    <property type="molecule type" value="Genomic_DNA"/>
</dbReference>
<dbReference type="GO" id="GO:0048168">
    <property type="term" value="P:regulation of neuronal synaptic plasticity"/>
    <property type="evidence" value="ECO:0007669"/>
    <property type="project" value="InterPro"/>
</dbReference>